<evidence type="ECO:0000256" key="1">
    <source>
        <dbReference type="ARBA" id="ARBA00004141"/>
    </source>
</evidence>
<evidence type="ECO:0000256" key="3">
    <source>
        <dbReference type="ARBA" id="ARBA00022989"/>
    </source>
</evidence>
<evidence type="ECO:0000256" key="4">
    <source>
        <dbReference type="ARBA" id="ARBA00023136"/>
    </source>
</evidence>
<dbReference type="InterPro" id="IPR001046">
    <property type="entry name" value="NRAMP_fam"/>
</dbReference>
<dbReference type="Proteomes" id="UP000054144">
    <property type="component" value="Unassembled WGS sequence"/>
</dbReference>
<feature type="transmembrane region" description="Helical" evidence="5">
    <location>
        <begin position="82"/>
        <end position="101"/>
    </location>
</feature>
<dbReference type="NCBIfam" id="NF037982">
    <property type="entry name" value="Nramp_1"/>
    <property type="match status" value="1"/>
</dbReference>
<feature type="transmembrane region" description="Helical" evidence="5">
    <location>
        <begin position="293"/>
        <end position="319"/>
    </location>
</feature>
<keyword evidence="3 5" id="KW-1133">Transmembrane helix</keyword>
<keyword evidence="7" id="KW-1185">Reference proteome</keyword>
<dbReference type="GO" id="GO:0034755">
    <property type="term" value="P:iron ion transmembrane transport"/>
    <property type="evidence" value="ECO:0007669"/>
    <property type="project" value="TreeGrafter"/>
</dbReference>
<comment type="subcellular location">
    <subcellularLocation>
        <location evidence="1">Membrane</location>
        <topology evidence="1">Multi-pass membrane protein</topology>
    </subcellularLocation>
</comment>
<feature type="transmembrane region" description="Helical" evidence="5">
    <location>
        <begin position="41"/>
        <end position="61"/>
    </location>
</feature>
<feature type="transmembrane region" description="Helical" evidence="5">
    <location>
        <begin position="364"/>
        <end position="388"/>
    </location>
</feature>
<name>A0A0D7APD4_9AGAR</name>
<evidence type="ECO:0000313" key="7">
    <source>
        <dbReference type="Proteomes" id="UP000054144"/>
    </source>
</evidence>
<feature type="transmembrane region" description="Helical" evidence="5">
    <location>
        <begin position="121"/>
        <end position="140"/>
    </location>
</feature>
<dbReference type="PANTHER" id="PTHR11706">
    <property type="entry name" value="SOLUTE CARRIER PROTEIN FAMILY 11 MEMBER"/>
    <property type="match status" value="1"/>
</dbReference>
<dbReference type="AlphaFoldDB" id="A0A0D7APD4"/>
<sequence length="454" mass="49412">MRICKIVVEHARRHTGVGVICAVAYFDPGNWSVDLDAGSQYGYRMLFVVLISGIIAVYLQVRLDLATHCRLLLHDRPKHKYLYRWFLLYPLYIISEVAIIATDLAELLGTAVALILLFPRLKIWHGVLITAFDVVILLALRDPLHGRPVRVFEVAVAIMVLVVMICLVVIIAQVKMDWAEAFLGFLPSKYLVKSGALYISVGILGATVMPHSLFLGSALATQDRLAMKSNNSLSFIRAHMYHGMVDVAGSLLGFAVLINSLILMIASAIFYYGPYKSVTSASLFDAYDIICDYMGRATATLFAIALLSSGQSASLIATIAGQAVAEGFIHWRVSLVMRRLITRLIAIVPSMAVAFLVGRTGIDTLLVLSQVVLSLCLPFAAFPLILLTSSRTVMCVKRSIGDSEVGDAGTDDNESAGMVYFNNNLFMTLLGALIFLLVVAANVYVIAALALGEG</sequence>
<feature type="transmembrane region" description="Helical" evidence="5">
    <location>
        <begin position="196"/>
        <end position="220"/>
    </location>
</feature>
<keyword evidence="2 5" id="KW-0812">Transmembrane</keyword>
<feature type="transmembrane region" description="Helical" evidence="5">
    <location>
        <begin position="340"/>
        <end position="358"/>
    </location>
</feature>
<dbReference type="NCBIfam" id="TIGR01197">
    <property type="entry name" value="nramp"/>
    <property type="match status" value="1"/>
</dbReference>
<dbReference type="EMBL" id="KN881603">
    <property type="protein sequence ID" value="KIY53634.1"/>
    <property type="molecule type" value="Genomic_DNA"/>
</dbReference>
<protein>
    <submittedName>
        <fullName evidence="6">Putative transporter of the NRAMP family</fullName>
    </submittedName>
</protein>
<dbReference type="GO" id="GO:0030026">
    <property type="term" value="P:intracellular manganese ion homeostasis"/>
    <property type="evidence" value="ECO:0007669"/>
    <property type="project" value="TreeGrafter"/>
</dbReference>
<evidence type="ECO:0000313" key="6">
    <source>
        <dbReference type="EMBL" id="KIY53634.1"/>
    </source>
</evidence>
<evidence type="ECO:0000256" key="5">
    <source>
        <dbReference type="SAM" id="Phobius"/>
    </source>
</evidence>
<feature type="transmembrane region" description="Helical" evidence="5">
    <location>
        <begin position="241"/>
        <end position="273"/>
    </location>
</feature>
<dbReference type="OrthoDB" id="409173at2759"/>
<evidence type="ECO:0000256" key="2">
    <source>
        <dbReference type="ARBA" id="ARBA00022692"/>
    </source>
</evidence>
<proteinExistence type="predicted"/>
<dbReference type="GO" id="GO:0005384">
    <property type="term" value="F:manganese ion transmembrane transporter activity"/>
    <property type="evidence" value="ECO:0007669"/>
    <property type="project" value="TreeGrafter"/>
</dbReference>
<feature type="transmembrane region" description="Helical" evidence="5">
    <location>
        <begin position="425"/>
        <end position="451"/>
    </location>
</feature>
<dbReference type="Pfam" id="PF01566">
    <property type="entry name" value="Nramp"/>
    <property type="match status" value="1"/>
</dbReference>
<feature type="transmembrane region" description="Helical" evidence="5">
    <location>
        <begin position="152"/>
        <end position="176"/>
    </location>
</feature>
<keyword evidence="4 5" id="KW-0472">Membrane</keyword>
<gene>
    <name evidence="6" type="ORF">FISHEDRAFT_63309</name>
</gene>
<dbReference type="PANTHER" id="PTHR11706:SF101">
    <property type="entry name" value="MANGANESE TRANSPORTER SMF1"/>
    <property type="match status" value="1"/>
</dbReference>
<accession>A0A0D7APD4</accession>
<dbReference type="PRINTS" id="PR00447">
    <property type="entry name" value="NATRESASSCMP"/>
</dbReference>
<reference evidence="6 7" key="1">
    <citation type="journal article" date="2015" name="Fungal Genet. Biol.">
        <title>Evolution of novel wood decay mechanisms in Agaricales revealed by the genome sequences of Fistulina hepatica and Cylindrobasidium torrendii.</title>
        <authorList>
            <person name="Floudas D."/>
            <person name="Held B.W."/>
            <person name="Riley R."/>
            <person name="Nagy L.G."/>
            <person name="Koehler G."/>
            <person name="Ransdell A.S."/>
            <person name="Younus H."/>
            <person name="Chow J."/>
            <person name="Chiniquy J."/>
            <person name="Lipzen A."/>
            <person name="Tritt A."/>
            <person name="Sun H."/>
            <person name="Haridas S."/>
            <person name="LaButti K."/>
            <person name="Ohm R.A."/>
            <person name="Kues U."/>
            <person name="Blanchette R.A."/>
            <person name="Grigoriev I.V."/>
            <person name="Minto R.E."/>
            <person name="Hibbett D.S."/>
        </authorList>
    </citation>
    <scope>NUCLEOTIDE SEQUENCE [LARGE SCALE GENOMIC DNA]</scope>
    <source>
        <strain evidence="6 7">ATCC 64428</strain>
    </source>
</reference>
<organism evidence="6 7">
    <name type="scientific">Fistulina hepatica ATCC 64428</name>
    <dbReference type="NCBI Taxonomy" id="1128425"/>
    <lineage>
        <taxon>Eukaryota</taxon>
        <taxon>Fungi</taxon>
        <taxon>Dikarya</taxon>
        <taxon>Basidiomycota</taxon>
        <taxon>Agaricomycotina</taxon>
        <taxon>Agaricomycetes</taxon>
        <taxon>Agaricomycetidae</taxon>
        <taxon>Agaricales</taxon>
        <taxon>Fistulinaceae</taxon>
        <taxon>Fistulina</taxon>
    </lineage>
</organism>
<dbReference type="GO" id="GO:0005886">
    <property type="term" value="C:plasma membrane"/>
    <property type="evidence" value="ECO:0007669"/>
    <property type="project" value="TreeGrafter"/>
</dbReference>
<dbReference type="GO" id="GO:0015086">
    <property type="term" value="F:cadmium ion transmembrane transporter activity"/>
    <property type="evidence" value="ECO:0007669"/>
    <property type="project" value="TreeGrafter"/>
</dbReference>